<feature type="compositionally biased region" description="Low complexity" evidence="1">
    <location>
        <begin position="344"/>
        <end position="354"/>
    </location>
</feature>
<organism evidence="3 4">
    <name type="scientific">Neoarthrinium moseri</name>
    <dbReference type="NCBI Taxonomy" id="1658444"/>
    <lineage>
        <taxon>Eukaryota</taxon>
        <taxon>Fungi</taxon>
        <taxon>Dikarya</taxon>
        <taxon>Ascomycota</taxon>
        <taxon>Pezizomycotina</taxon>
        <taxon>Sordariomycetes</taxon>
        <taxon>Xylariomycetidae</taxon>
        <taxon>Amphisphaeriales</taxon>
        <taxon>Apiosporaceae</taxon>
        <taxon>Neoarthrinium</taxon>
    </lineage>
</organism>
<protein>
    <submittedName>
        <fullName evidence="3">Uncharacterized protein</fullName>
    </submittedName>
</protein>
<feature type="compositionally biased region" description="Low complexity" evidence="1">
    <location>
        <begin position="170"/>
        <end position="210"/>
    </location>
</feature>
<feature type="transmembrane region" description="Helical" evidence="2">
    <location>
        <begin position="387"/>
        <end position="406"/>
    </location>
</feature>
<feature type="region of interest" description="Disordered" evidence="1">
    <location>
        <begin position="360"/>
        <end position="379"/>
    </location>
</feature>
<feature type="region of interest" description="Disordered" evidence="1">
    <location>
        <begin position="329"/>
        <end position="354"/>
    </location>
</feature>
<comment type="caution">
    <text evidence="3">The sequence shown here is derived from an EMBL/GenBank/DDBJ whole genome shotgun (WGS) entry which is preliminary data.</text>
</comment>
<feature type="compositionally biased region" description="Basic and acidic residues" evidence="1">
    <location>
        <begin position="479"/>
        <end position="490"/>
    </location>
</feature>
<dbReference type="Proteomes" id="UP000829685">
    <property type="component" value="Unassembled WGS sequence"/>
</dbReference>
<feature type="compositionally biased region" description="Polar residues" evidence="1">
    <location>
        <begin position="329"/>
        <end position="343"/>
    </location>
</feature>
<reference evidence="3" key="1">
    <citation type="submission" date="2021-03" db="EMBL/GenBank/DDBJ databases">
        <title>Revisited historic fungal species revealed as producer of novel bioactive compounds through whole genome sequencing and comparative genomics.</title>
        <authorList>
            <person name="Vignolle G.A."/>
            <person name="Hochenegger N."/>
            <person name="Mach R.L."/>
            <person name="Mach-Aigner A.R."/>
            <person name="Javad Rahimi M."/>
            <person name="Salim K.A."/>
            <person name="Chan C.M."/>
            <person name="Lim L.B.L."/>
            <person name="Cai F."/>
            <person name="Druzhinina I.S."/>
            <person name="U'Ren J.M."/>
            <person name="Derntl C."/>
        </authorList>
    </citation>
    <scope>NUCLEOTIDE SEQUENCE</scope>
    <source>
        <strain evidence="3">TUCIM 5799</strain>
    </source>
</reference>
<keyword evidence="2" id="KW-0472">Membrane</keyword>
<keyword evidence="4" id="KW-1185">Reference proteome</keyword>
<feature type="compositionally biased region" description="Pro residues" evidence="1">
    <location>
        <begin position="226"/>
        <end position="253"/>
    </location>
</feature>
<feature type="region of interest" description="Disordered" evidence="1">
    <location>
        <begin position="541"/>
        <end position="658"/>
    </location>
</feature>
<feature type="compositionally biased region" description="Polar residues" evidence="1">
    <location>
        <begin position="628"/>
        <end position="641"/>
    </location>
</feature>
<name>A0A9P9WWG2_9PEZI</name>
<sequence>MPASACLLFRRPIGKVVRDPPSSISLVAWNPSIRHVSVGPALVRLPHSSMRQEVVCSVRRLAAHRPAAGQVGVETLGTKLQGRFVGAPGVCETVQTVQFGNDQQLSAAATACDWSIPSRAKTVTSRQNRLGIMRRGTRRGQSIADALRIYVRQDAPANPASPESPDSPDSPDSAASTPSPTSQAFPSGTTSAGSPPASTTSLPPAVTSTANPPPALPAVTTTTSAAPPPPALTTTAPSPPPAVTTTAPPPPPATTSTTNRGPPPVTKFSTLSPSTTIPIASAAPAPVLSSLTSNPRPITTAAPVTSLASSLSFVTSLSSATKTSQSLIVSNAPTSDSPARQVQSSTPSTTATTAVSVETAVDDGLGRAQTGDSEAAANRRGVSGTGIALGTIAGIAFVVTVLFFLWKWRKRRNASGSDSGSSSSFGTGQATSGFNIARRFTHKSDDRIMNELMVAAYSAENGQQAGYQNDMQPSGNQYLDEKRRGPENEAHPALQPEFRQDPSISKWLNRQSRQMLNPMSARASVVSSAAGLRPLDLRSMSGWGDDDMSELGRNAVPPPLQPRNGPYQGNGASMPPIPPMPTYLPRQAEADIPDSYLREQNAARPPSPGELKLPPPPGRPSSMAAPTEITSRSSGTWNTWGVMQHRDKPKGWKDKLGI</sequence>
<evidence type="ECO:0000256" key="2">
    <source>
        <dbReference type="SAM" id="Phobius"/>
    </source>
</evidence>
<evidence type="ECO:0000256" key="1">
    <source>
        <dbReference type="SAM" id="MobiDB-lite"/>
    </source>
</evidence>
<feature type="compositionally biased region" description="Polar residues" evidence="1">
    <location>
        <begin position="465"/>
        <end position="477"/>
    </location>
</feature>
<dbReference type="EMBL" id="JAFIMR010000003">
    <property type="protein sequence ID" value="KAI1880286.1"/>
    <property type="molecule type" value="Genomic_DNA"/>
</dbReference>
<dbReference type="AlphaFoldDB" id="A0A9P9WWG2"/>
<evidence type="ECO:0000313" key="3">
    <source>
        <dbReference type="EMBL" id="KAI1880286.1"/>
    </source>
</evidence>
<keyword evidence="2" id="KW-1133">Transmembrane helix</keyword>
<feature type="region of interest" description="Disordered" evidence="1">
    <location>
        <begin position="156"/>
        <end position="272"/>
    </location>
</feature>
<proteinExistence type="predicted"/>
<keyword evidence="2" id="KW-0812">Transmembrane</keyword>
<feature type="compositionally biased region" description="Pro residues" evidence="1">
    <location>
        <begin position="605"/>
        <end position="619"/>
    </location>
</feature>
<accession>A0A9P9WWG2</accession>
<gene>
    <name evidence="3" type="ORF">JX265_001907</name>
</gene>
<evidence type="ECO:0000313" key="4">
    <source>
        <dbReference type="Proteomes" id="UP000829685"/>
    </source>
</evidence>
<feature type="region of interest" description="Disordered" evidence="1">
    <location>
        <begin position="465"/>
        <end position="497"/>
    </location>
</feature>
<feature type="compositionally biased region" description="Basic and acidic residues" evidence="1">
    <location>
        <begin position="644"/>
        <end position="658"/>
    </location>
</feature>